<proteinExistence type="predicted"/>
<dbReference type="Gene3D" id="1.10.357.10">
    <property type="entry name" value="Tetracycline Repressor, domain 2"/>
    <property type="match status" value="1"/>
</dbReference>
<dbReference type="InterPro" id="IPR009057">
    <property type="entry name" value="Homeodomain-like_sf"/>
</dbReference>
<dbReference type="SUPFAM" id="SSF46689">
    <property type="entry name" value="Homeodomain-like"/>
    <property type="match status" value="1"/>
</dbReference>
<accession>A0ABT4NN52</accession>
<comment type="caution">
    <text evidence="3">The sequence shown here is derived from an EMBL/GenBank/DDBJ whole genome shotgun (WGS) entry which is preliminary data.</text>
</comment>
<dbReference type="RefSeq" id="WP_005574932.1">
    <property type="nucleotide sequence ID" value="NZ_CAJUXZ010000001.1"/>
</dbReference>
<reference evidence="3" key="1">
    <citation type="submission" date="2022-12" db="EMBL/GenBank/DDBJ databases">
        <authorList>
            <person name="Krivoruchko A.V."/>
            <person name="Elkin A."/>
        </authorList>
    </citation>
    <scope>NUCLEOTIDE SEQUENCE</scope>
    <source>
        <strain evidence="3">IEGM 249</strain>
    </source>
</reference>
<evidence type="ECO:0000313" key="3">
    <source>
        <dbReference type="EMBL" id="MCZ4587483.1"/>
    </source>
</evidence>
<evidence type="ECO:0000313" key="4">
    <source>
        <dbReference type="Proteomes" id="UP001066327"/>
    </source>
</evidence>
<protein>
    <submittedName>
        <fullName evidence="3">TetR/AcrR family transcriptional regulator</fullName>
    </submittedName>
</protein>
<keyword evidence="1" id="KW-0238">DNA-binding</keyword>
<dbReference type="Pfam" id="PF00440">
    <property type="entry name" value="TetR_N"/>
    <property type="match status" value="1"/>
</dbReference>
<feature type="domain" description="HTH tetR-type" evidence="2">
    <location>
        <begin position="19"/>
        <end position="41"/>
    </location>
</feature>
<dbReference type="EMBL" id="JAPWIS010000016">
    <property type="protein sequence ID" value="MCZ4587483.1"/>
    <property type="molecule type" value="Genomic_DNA"/>
</dbReference>
<keyword evidence="4" id="KW-1185">Reference proteome</keyword>
<sequence length="121" mass="13171">MTAWSSANTNRSCSTARTEADVSTRTIYNHFEGKEQLFFAVIEDSATRVADSQTDMIDRHLGEVNDLESDLVALGREWVTIPTQVFADHFATAPSPSANEVSAIVTDGVAAFLDGYRGRGN</sequence>
<dbReference type="InterPro" id="IPR001647">
    <property type="entry name" value="HTH_TetR"/>
</dbReference>
<gene>
    <name evidence="3" type="ORF">O4328_27995</name>
</gene>
<organism evidence="3 4">
    <name type="scientific">Rhodococcus opacus</name>
    <name type="common">Nocardia opaca</name>
    <dbReference type="NCBI Taxonomy" id="37919"/>
    <lineage>
        <taxon>Bacteria</taxon>
        <taxon>Bacillati</taxon>
        <taxon>Actinomycetota</taxon>
        <taxon>Actinomycetes</taxon>
        <taxon>Mycobacteriales</taxon>
        <taxon>Nocardiaceae</taxon>
        <taxon>Rhodococcus</taxon>
    </lineage>
</organism>
<name>A0ABT4NN52_RHOOP</name>
<evidence type="ECO:0000259" key="2">
    <source>
        <dbReference type="Pfam" id="PF00440"/>
    </source>
</evidence>
<evidence type="ECO:0000256" key="1">
    <source>
        <dbReference type="ARBA" id="ARBA00023125"/>
    </source>
</evidence>
<dbReference type="Proteomes" id="UP001066327">
    <property type="component" value="Unassembled WGS sequence"/>
</dbReference>